<name>A0ABQ5YEB7_9NEIS</name>
<dbReference type="SUPFAM" id="SSF52172">
    <property type="entry name" value="CheY-like"/>
    <property type="match status" value="1"/>
</dbReference>
<evidence type="ECO:0000256" key="3">
    <source>
        <dbReference type="ARBA" id="ARBA00022553"/>
    </source>
</evidence>
<keyword evidence="5 13" id="KW-0418">Kinase</keyword>
<proteinExistence type="predicted"/>
<evidence type="ECO:0000256" key="7">
    <source>
        <dbReference type="PROSITE-ProRule" id="PRU00110"/>
    </source>
</evidence>
<evidence type="ECO:0000256" key="2">
    <source>
        <dbReference type="ARBA" id="ARBA00012438"/>
    </source>
</evidence>
<keyword evidence="14" id="KW-1185">Reference proteome</keyword>
<accession>A0ABQ5YEB7</accession>
<feature type="domain" description="CheW-like" evidence="11">
    <location>
        <begin position="482"/>
        <end position="616"/>
    </location>
</feature>
<dbReference type="EC" id="2.7.13.3" evidence="2"/>
<dbReference type="SMART" id="SM00448">
    <property type="entry name" value="REC"/>
    <property type="match status" value="1"/>
</dbReference>
<dbReference type="SMART" id="SM00073">
    <property type="entry name" value="HPT"/>
    <property type="match status" value="1"/>
</dbReference>
<dbReference type="PROSITE" id="PS50851">
    <property type="entry name" value="CHEW"/>
    <property type="match status" value="1"/>
</dbReference>
<organism evidence="13 14">
    <name type="scientific">Chitinimonas prasina</name>
    <dbReference type="NCBI Taxonomy" id="1434937"/>
    <lineage>
        <taxon>Bacteria</taxon>
        <taxon>Pseudomonadati</taxon>
        <taxon>Pseudomonadota</taxon>
        <taxon>Betaproteobacteria</taxon>
        <taxon>Neisseriales</taxon>
        <taxon>Chitinibacteraceae</taxon>
        <taxon>Chitinimonas</taxon>
    </lineage>
</organism>
<dbReference type="PROSITE" id="PS50110">
    <property type="entry name" value="RESPONSE_REGULATORY"/>
    <property type="match status" value="1"/>
</dbReference>
<dbReference type="SUPFAM" id="SSF47226">
    <property type="entry name" value="Histidine-containing phosphotransfer domain, HPT domain"/>
    <property type="match status" value="1"/>
</dbReference>
<dbReference type="Pfam" id="PF01584">
    <property type="entry name" value="CheW"/>
    <property type="match status" value="1"/>
</dbReference>
<dbReference type="PROSITE" id="PS50109">
    <property type="entry name" value="HIS_KIN"/>
    <property type="match status" value="1"/>
</dbReference>
<feature type="domain" description="Response regulatory" evidence="10">
    <location>
        <begin position="635"/>
        <end position="751"/>
    </location>
</feature>
<reference evidence="14" key="1">
    <citation type="journal article" date="2019" name="Int. J. Syst. Evol. Microbiol.">
        <title>The Global Catalogue of Microorganisms (GCM) 10K type strain sequencing project: providing services to taxonomists for standard genome sequencing and annotation.</title>
        <authorList>
            <consortium name="The Broad Institute Genomics Platform"/>
            <consortium name="The Broad Institute Genome Sequencing Center for Infectious Disease"/>
            <person name="Wu L."/>
            <person name="Ma J."/>
        </authorList>
    </citation>
    <scope>NUCLEOTIDE SEQUENCE [LARGE SCALE GENOMIC DNA]</scope>
    <source>
        <strain evidence="14">NBRC 110044</strain>
    </source>
</reference>
<evidence type="ECO:0000259" key="9">
    <source>
        <dbReference type="PROSITE" id="PS50109"/>
    </source>
</evidence>
<dbReference type="SMART" id="SM00260">
    <property type="entry name" value="CheW"/>
    <property type="match status" value="1"/>
</dbReference>
<dbReference type="InterPro" id="IPR004358">
    <property type="entry name" value="Sig_transdc_His_kin-like_C"/>
</dbReference>
<dbReference type="Gene3D" id="3.40.50.2300">
    <property type="match status" value="1"/>
</dbReference>
<dbReference type="InterPro" id="IPR005467">
    <property type="entry name" value="His_kinase_dom"/>
</dbReference>
<gene>
    <name evidence="13" type="ORF">GCM10007907_04700</name>
</gene>
<evidence type="ECO:0000259" key="11">
    <source>
        <dbReference type="PROSITE" id="PS50851"/>
    </source>
</evidence>
<dbReference type="Pfam" id="PF02518">
    <property type="entry name" value="HATPase_c"/>
    <property type="match status" value="1"/>
</dbReference>
<protein>
    <recommendedName>
        <fullName evidence="2">histidine kinase</fullName>
        <ecNumber evidence="2">2.7.13.3</ecNumber>
    </recommendedName>
</protein>
<dbReference type="PROSITE" id="PS50894">
    <property type="entry name" value="HPT"/>
    <property type="match status" value="1"/>
</dbReference>
<dbReference type="PRINTS" id="PR00344">
    <property type="entry name" value="BCTRLSENSOR"/>
</dbReference>
<dbReference type="GO" id="GO:0016301">
    <property type="term" value="F:kinase activity"/>
    <property type="evidence" value="ECO:0007669"/>
    <property type="project" value="UniProtKB-KW"/>
</dbReference>
<dbReference type="InterPro" id="IPR002545">
    <property type="entry name" value="CheW-lke_dom"/>
</dbReference>
<dbReference type="InterPro" id="IPR011006">
    <property type="entry name" value="CheY-like_superfamily"/>
</dbReference>
<comment type="caution">
    <text evidence="13">The sequence shown here is derived from an EMBL/GenBank/DDBJ whole genome shotgun (WGS) entry which is preliminary data.</text>
</comment>
<dbReference type="CDD" id="cd00088">
    <property type="entry name" value="HPT"/>
    <property type="match status" value="1"/>
</dbReference>
<dbReference type="SUPFAM" id="SSF50341">
    <property type="entry name" value="CheW-like"/>
    <property type="match status" value="1"/>
</dbReference>
<feature type="domain" description="HPt" evidence="12">
    <location>
        <begin position="5"/>
        <end position="114"/>
    </location>
</feature>
<dbReference type="SMART" id="SM00387">
    <property type="entry name" value="HATPase_c"/>
    <property type="match status" value="1"/>
</dbReference>
<dbReference type="PANTHER" id="PTHR43395:SF1">
    <property type="entry name" value="CHEMOTAXIS PROTEIN CHEA"/>
    <property type="match status" value="1"/>
</dbReference>
<dbReference type="Pfam" id="PF00072">
    <property type="entry name" value="Response_reg"/>
    <property type="match status" value="1"/>
</dbReference>
<dbReference type="InterPro" id="IPR001789">
    <property type="entry name" value="Sig_transdc_resp-reg_receiver"/>
</dbReference>
<feature type="modified residue" description="Phosphohistidine" evidence="7">
    <location>
        <position position="52"/>
    </location>
</feature>
<evidence type="ECO:0000256" key="6">
    <source>
        <dbReference type="ARBA" id="ARBA00023012"/>
    </source>
</evidence>
<dbReference type="Gene3D" id="3.30.565.10">
    <property type="entry name" value="Histidine kinase-like ATPase, C-terminal domain"/>
    <property type="match status" value="1"/>
</dbReference>
<evidence type="ECO:0000259" key="10">
    <source>
        <dbReference type="PROSITE" id="PS50110"/>
    </source>
</evidence>
<dbReference type="PANTHER" id="PTHR43395">
    <property type="entry name" value="SENSOR HISTIDINE KINASE CHEA"/>
    <property type="match status" value="1"/>
</dbReference>
<dbReference type="InterPro" id="IPR051315">
    <property type="entry name" value="Bact_Chemotaxis_CheA"/>
</dbReference>
<feature type="modified residue" description="4-aspartylphosphate" evidence="8">
    <location>
        <position position="684"/>
    </location>
</feature>
<dbReference type="InterPro" id="IPR036061">
    <property type="entry name" value="CheW-like_dom_sf"/>
</dbReference>
<keyword evidence="6" id="KW-0902">Two-component regulatory system</keyword>
<dbReference type="SUPFAM" id="SSF55874">
    <property type="entry name" value="ATPase domain of HSP90 chaperone/DNA topoisomerase II/histidine kinase"/>
    <property type="match status" value="1"/>
</dbReference>
<dbReference type="Gene3D" id="1.20.120.160">
    <property type="entry name" value="HPT domain"/>
    <property type="match status" value="1"/>
</dbReference>
<evidence type="ECO:0000256" key="8">
    <source>
        <dbReference type="PROSITE-ProRule" id="PRU00169"/>
    </source>
</evidence>
<dbReference type="InterPro" id="IPR008207">
    <property type="entry name" value="Sig_transdc_His_kin_Hpt_dom"/>
</dbReference>
<dbReference type="InterPro" id="IPR036890">
    <property type="entry name" value="HATPase_C_sf"/>
</dbReference>
<dbReference type="Proteomes" id="UP001156706">
    <property type="component" value="Unassembled WGS sequence"/>
</dbReference>
<dbReference type="InterPro" id="IPR036641">
    <property type="entry name" value="HPT_dom_sf"/>
</dbReference>
<evidence type="ECO:0000313" key="14">
    <source>
        <dbReference type="Proteomes" id="UP001156706"/>
    </source>
</evidence>
<evidence type="ECO:0000256" key="5">
    <source>
        <dbReference type="ARBA" id="ARBA00022777"/>
    </source>
</evidence>
<evidence type="ECO:0000256" key="4">
    <source>
        <dbReference type="ARBA" id="ARBA00022679"/>
    </source>
</evidence>
<dbReference type="Gene3D" id="2.30.30.40">
    <property type="entry name" value="SH3 Domains"/>
    <property type="match status" value="1"/>
</dbReference>
<evidence type="ECO:0000259" key="12">
    <source>
        <dbReference type="PROSITE" id="PS50894"/>
    </source>
</evidence>
<evidence type="ECO:0000313" key="13">
    <source>
        <dbReference type="EMBL" id="GLR11680.1"/>
    </source>
</evidence>
<dbReference type="Pfam" id="PF01627">
    <property type="entry name" value="Hpt"/>
    <property type="match status" value="1"/>
</dbReference>
<dbReference type="EMBL" id="BSOG01000001">
    <property type="protein sequence ID" value="GLR11680.1"/>
    <property type="molecule type" value="Genomic_DNA"/>
</dbReference>
<evidence type="ECO:0000256" key="1">
    <source>
        <dbReference type="ARBA" id="ARBA00000085"/>
    </source>
</evidence>
<comment type="catalytic activity">
    <reaction evidence="1">
        <text>ATP + protein L-histidine = ADP + protein N-phospho-L-histidine.</text>
        <dbReference type="EC" id="2.7.13.3"/>
    </reaction>
</comment>
<keyword evidence="4" id="KW-0808">Transferase</keyword>
<dbReference type="InterPro" id="IPR003594">
    <property type="entry name" value="HATPase_dom"/>
</dbReference>
<keyword evidence="3 8" id="KW-0597">Phosphoprotein</keyword>
<feature type="domain" description="Histidine kinase" evidence="9">
    <location>
        <begin position="342"/>
        <end position="480"/>
    </location>
</feature>
<sequence>MPIDRAALMQRLMASFQEEAAERLAILESELLRWQADAPEPDSLEAVFREVHSLKGATRAVGLHEPEQICHAWEAVLQEIRQGKRAFLPAMVTGFQAALQFLKRCHAGEALSAGQFRQAMDLLAQTTVAPHPASASPIVATPTVAAVETTPPAPHAPAATLAERPATWRGQTLRVRAEQGEQLAYYGEALRQHRMTAHNLHRRSHGLQADFQRLWQRRLRHEGLLSRLRSQLAQGQMPEQEALRSLLEWQDWSLDLLATMQVESHGLRQACQALDRDMGSLSEAYTRTVDELLLLPCRSMLDELPAMVGELAAQTGKQAELLLPQTGLQVDKRILDALRTPLMHLLRNALDHGIEPPAVRAANGKPALGRLQILLHQTSASHFSLTLTDDGGGIDRHKLQQKAEETGLLAAGSPALPDAQLLPLVFESGITTSSLLTTLSGRGEGLAIVREAMEQLGGSISVDSTPGQGCRFTLQLPLSRSTFRVMLVRLGEQRFAIPAHAVGRALRLPLTALHRQESGDSVMLDGLSLPLRPLAQVLALAPSGSEPVMLNLLLLGSGEQQIALLVDELLGDQEITLKPLGRQLRRVRNLLGATVLGDGSLVPVLHPQDLYRSCLQAHGPWQARPREEQPRRQARILVVDDSFTSRGLLRALLETAGYAVQTANDGLEAWNTLRQHPFDLLVSDIEMPRMDGFTLTARLRADPNLAKLPVVLVTALHTAEDKARGLEVGANAYLVKGGLETDTVLAAVNRLL</sequence>